<dbReference type="SUPFAM" id="SSF52540">
    <property type="entry name" value="P-loop containing nucleoside triphosphate hydrolases"/>
    <property type="match status" value="1"/>
</dbReference>
<reference evidence="1 2" key="1">
    <citation type="journal article" date="2015" name="Biotechnol. Biofuels">
        <title>Enhanced degradation of softwood versus hardwood by the white-rot fungus Pycnoporus coccineus.</title>
        <authorList>
            <person name="Couturier M."/>
            <person name="Navarro D."/>
            <person name="Chevret D."/>
            <person name="Henrissat B."/>
            <person name="Piumi F."/>
            <person name="Ruiz-Duenas F.J."/>
            <person name="Martinez A.T."/>
            <person name="Grigoriev I.V."/>
            <person name="Riley R."/>
            <person name="Lipzen A."/>
            <person name="Berrin J.G."/>
            <person name="Master E.R."/>
            <person name="Rosso M.N."/>
        </authorList>
    </citation>
    <scope>NUCLEOTIDE SEQUENCE [LARGE SCALE GENOMIC DNA]</scope>
    <source>
        <strain evidence="1 2">BRFM310</strain>
    </source>
</reference>
<keyword evidence="1" id="KW-0347">Helicase</keyword>
<gene>
    <name evidence="1" type="ORF">PYCCODRAFT_1377596</name>
</gene>
<sequence>MSINKAQGQSVKYVALDLRVPVFTHGQLYVALSRSTSPHHVHILLPDPSTDTATTNIVYPEVLLD</sequence>
<keyword evidence="1" id="KW-0378">Hydrolase</keyword>
<proteinExistence type="predicted"/>
<dbReference type="InterPro" id="IPR027417">
    <property type="entry name" value="P-loop_NTPase"/>
</dbReference>
<organism evidence="1 2">
    <name type="scientific">Trametes coccinea (strain BRFM310)</name>
    <name type="common">Pycnoporus coccineus</name>
    <dbReference type="NCBI Taxonomy" id="1353009"/>
    <lineage>
        <taxon>Eukaryota</taxon>
        <taxon>Fungi</taxon>
        <taxon>Dikarya</taxon>
        <taxon>Basidiomycota</taxon>
        <taxon>Agaricomycotina</taxon>
        <taxon>Agaricomycetes</taxon>
        <taxon>Polyporales</taxon>
        <taxon>Polyporaceae</taxon>
        <taxon>Trametes</taxon>
    </lineage>
</organism>
<protein>
    <submittedName>
        <fullName evidence="1">Helicase</fullName>
    </submittedName>
</protein>
<dbReference type="OrthoDB" id="3353471at2759"/>
<dbReference type="STRING" id="1353009.A0A1Y2I7S5"/>
<dbReference type="GO" id="GO:0004386">
    <property type="term" value="F:helicase activity"/>
    <property type="evidence" value="ECO:0007669"/>
    <property type="project" value="UniProtKB-KW"/>
</dbReference>
<evidence type="ECO:0000313" key="2">
    <source>
        <dbReference type="Proteomes" id="UP000193067"/>
    </source>
</evidence>
<keyword evidence="2" id="KW-1185">Reference proteome</keyword>
<name>A0A1Y2I7S5_TRAC3</name>
<keyword evidence="1" id="KW-0067">ATP-binding</keyword>
<dbReference type="AlphaFoldDB" id="A0A1Y2I7S5"/>
<accession>A0A1Y2I7S5</accession>
<keyword evidence="1" id="KW-0547">Nucleotide-binding</keyword>
<dbReference type="EMBL" id="KZ084155">
    <property type="protein sequence ID" value="OSC97187.1"/>
    <property type="molecule type" value="Genomic_DNA"/>
</dbReference>
<dbReference type="Proteomes" id="UP000193067">
    <property type="component" value="Unassembled WGS sequence"/>
</dbReference>
<evidence type="ECO:0000313" key="1">
    <source>
        <dbReference type="EMBL" id="OSC97187.1"/>
    </source>
</evidence>